<sequence length="109" mass="12352">MKSVHSIEEAQSFVDDEILSILYISQPNCSVCHALLPQIKELLEDYPNISSRHIDAHEVPEVAGEYSVMTVPAVLLFSEGKELYRKARFVPIGELNHQLAKYNHFINEG</sequence>
<dbReference type="Proteomes" id="UP000192527">
    <property type="component" value="Chromosome"/>
</dbReference>
<evidence type="ECO:0000313" key="3">
    <source>
        <dbReference type="Proteomes" id="UP000192527"/>
    </source>
</evidence>
<reference evidence="2 3" key="1">
    <citation type="submission" date="2017-04" db="EMBL/GenBank/DDBJ databases">
        <title>The whole genome sequencing and assembly of Halobacillus mangrovi strain.</title>
        <authorList>
            <person name="Lee S.-J."/>
            <person name="Park M.-K."/>
            <person name="Kim J.-Y."/>
            <person name="Lee Y.-J."/>
            <person name="Yi H."/>
            <person name="Bahn Y.-S."/>
            <person name="Kim J.F."/>
            <person name="Lee D.-W."/>
        </authorList>
    </citation>
    <scope>NUCLEOTIDE SEQUENCE [LARGE SCALE GENOMIC DNA]</scope>
    <source>
        <strain evidence="2 3">KTB 131</strain>
    </source>
</reference>
<dbReference type="Pfam" id="PF00085">
    <property type="entry name" value="Thioredoxin"/>
    <property type="match status" value="1"/>
</dbReference>
<dbReference type="Gene3D" id="3.40.30.10">
    <property type="entry name" value="Glutaredoxin"/>
    <property type="match status" value="1"/>
</dbReference>
<dbReference type="EMBL" id="CP020772">
    <property type="protein sequence ID" value="ARI78433.1"/>
    <property type="molecule type" value="Genomic_DNA"/>
</dbReference>
<dbReference type="KEGG" id="hmn:HM131_17020"/>
<proteinExistence type="predicted"/>
<dbReference type="OrthoDB" id="411356at2"/>
<dbReference type="RefSeq" id="WP_085030892.1">
    <property type="nucleotide sequence ID" value="NZ_CP020772.1"/>
</dbReference>
<dbReference type="InterPro" id="IPR013766">
    <property type="entry name" value="Thioredoxin_domain"/>
</dbReference>
<protein>
    <submittedName>
        <fullName evidence="2">Thiol reductase thioredoxin</fullName>
    </submittedName>
</protein>
<name>A0A1W5ZYS9_9BACI</name>
<dbReference type="AlphaFoldDB" id="A0A1W5ZYS9"/>
<dbReference type="SUPFAM" id="SSF52833">
    <property type="entry name" value="Thioredoxin-like"/>
    <property type="match status" value="1"/>
</dbReference>
<organism evidence="2 3">
    <name type="scientific">Halobacillus mangrovi</name>
    <dbReference type="NCBI Taxonomy" id="402384"/>
    <lineage>
        <taxon>Bacteria</taxon>
        <taxon>Bacillati</taxon>
        <taxon>Bacillota</taxon>
        <taxon>Bacilli</taxon>
        <taxon>Bacillales</taxon>
        <taxon>Bacillaceae</taxon>
        <taxon>Halobacillus</taxon>
    </lineage>
</organism>
<dbReference type="InterPro" id="IPR036249">
    <property type="entry name" value="Thioredoxin-like_sf"/>
</dbReference>
<evidence type="ECO:0000313" key="2">
    <source>
        <dbReference type="EMBL" id="ARI78433.1"/>
    </source>
</evidence>
<accession>A0A1W5ZYS9</accession>
<keyword evidence="3" id="KW-1185">Reference proteome</keyword>
<feature type="domain" description="Thioredoxin" evidence="1">
    <location>
        <begin position="12"/>
        <end position="84"/>
    </location>
</feature>
<dbReference type="CDD" id="cd02947">
    <property type="entry name" value="TRX_family"/>
    <property type="match status" value="1"/>
</dbReference>
<evidence type="ECO:0000259" key="1">
    <source>
        <dbReference type="Pfam" id="PF00085"/>
    </source>
</evidence>
<gene>
    <name evidence="2" type="ORF">HM131_17020</name>
</gene>
<dbReference type="STRING" id="402384.HM131_17020"/>